<dbReference type="AlphaFoldDB" id="A0AAU8CZM8"/>
<keyword evidence="2" id="KW-0472">Membrane</keyword>
<dbReference type="RefSeq" id="WP_353646546.1">
    <property type="nucleotide sequence ID" value="NZ_CP159256.1"/>
</dbReference>
<sequence>MEETHPGAVGHLPPFITGPGQTDVLFVVMVVFLIGAVLIIGNLYLRLHALPEHVAHRTHKVQLEIVAILALLALFTHNHLYWIAALLLAFVQLPDFSTPIASMAKSLERLARGDDRRREEEVKVVPVLMTQSLVKPLNGEDRPREEPEAVPEATPLTDKLEARG</sequence>
<evidence type="ECO:0000256" key="2">
    <source>
        <dbReference type="SAM" id="Phobius"/>
    </source>
</evidence>
<feature type="compositionally biased region" description="Basic and acidic residues" evidence="1">
    <location>
        <begin position="138"/>
        <end position="147"/>
    </location>
</feature>
<proteinExistence type="predicted"/>
<evidence type="ECO:0000256" key="1">
    <source>
        <dbReference type="SAM" id="MobiDB-lite"/>
    </source>
</evidence>
<reference evidence="3" key="1">
    <citation type="submission" date="2024-06" db="EMBL/GenBank/DDBJ databases">
        <title>Mesorhizobium karijinii sp. nov., a symbiont of the iconic Swainsona formosa from arid Australia.</title>
        <authorList>
            <person name="Hill Y.J."/>
            <person name="Watkin E.L.J."/>
            <person name="O'Hara G.W."/>
            <person name="Terpolilli J."/>
            <person name="Tye M.L."/>
            <person name="Kohlmeier M.G."/>
        </authorList>
    </citation>
    <scope>NUCLEOTIDE SEQUENCE</scope>
    <source>
        <strain evidence="3">WSM2240</strain>
        <plasmid evidence="3">pMk2240A</plasmid>
    </source>
</reference>
<feature type="transmembrane region" description="Helical" evidence="2">
    <location>
        <begin position="66"/>
        <end position="91"/>
    </location>
</feature>
<gene>
    <name evidence="3" type="ORF">ABVK50_29700</name>
</gene>
<keyword evidence="3" id="KW-0614">Plasmid</keyword>
<feature type="transmembrane region" description="Helical" evidence="2">
    <location>
        <begin position="24"/>
        <end position="45"/>
    </location>
</feature>
<keyword evidence="2" id="KW-0812">Transmembrane</keyword>
<geneLocation type="plasmid" evidence="3">
    <name>pMk2240A</name>
</geneLocation>
<protein>
    <submittedName>
        <fullName evidence="3">Uncharacterized protein</fullName>
    </submittedName>
</protein>
<organism evidence="3">
    <name type="scientific">Mesorhizobium sp. WSM2240</name>
    <dbReference type="NCBI Taxonomy" id="3228851"/>
    <lineage>
        <taxon>Bacteria</taxon>
        <taxon>Pseudomonadati</taxon>
        <taxon>Pseudomonadota</taxon>
        <taxon>Alphaproteobacteria</taxon>
        <taxon>Hyphomicrobiales</taxon>
        <taxon>Phyllobacteriaceae</taxon>
        <taxon>Mesorhizobium</taxon>
    </lineage>
</organism>
<keyword evidence="2" id="KW-1133">Transmembrane helix</keyword>
<dbReference type="EMBL" id="CP159256">
    <property type="protein sequence ID" value="XCG52339.1"/>
    <property type="molecule type" value="Genomic_DNA"/>
</dbReference>
<evidence type="ECO:0000313" key="3">
    <source>
        <dbReference type="EMBL" id="XCG52339.1"/>
    </source>
</evidence>
<accession>A0AAU8CZM8</accession>
<name>A0AAU8CZM8_9HYPH</name>
<feature type="region of interest" description="Disordered" evidence="1">
    <location>
        <begin position="136"/>
        <end position="164"/>
    </location>
</feature>